<organism evidence="2 3">
    <name type="scientific">Phytophthora fragariaefolia</name>
    <dbReference type="NCBI Taxonomy" id="1490495"/>
    <lineage>
        <taxon>Eukaryota</taxon>
        <taxon>Sar</taxon>
        <taxon>Stramenopiles</taxon>
        <taxon>Oomycota</taxon>
        <taxon>Peronosporomycetes</taxon>
        <taxon>Peronosporales</taxon>
        <taxon>Peronosporaceae</taxon>
        <taxon>Phytophthora</taxon>
    </lineage>
</organism>
<keyword evidence="3" id="KW-1185">Reference proteome</keyword>
<feature type="region of interest" description="Disordered" evidence="1">
    <location>
        <begin position="65"/>
        <end position="149"/>
    </location>
</feature>
<dbReference type="OrthoDB" id="128289at2759"/>
<reference evidence="2" key="1">
    <citation type="submission" date="2023-04" db="EMBL/GenBank/DDBJ databases">
        <title>Phytophthora fragariaefolia NBRC 109709.</title>
        <authorList>
            <person name="Ichikawa N."/>
            <person name="Sato H."/>
            <person name="Tonouchi N."/>
        </authorList>
    </citation>
    <scope>NUCLEOTIDE SEQUENCE</scope>
    <source>
        <strain evidence="2">NBRC 109709</strain>
    </source>
</reference>
<name>A0A9W6XB58_9STRA</name>
<feature type="compositionally biased region" description="Basic and acidic residues" evidence="1">
    <location>
        <begin position="111"/>
        <end position="136"/>
    </location>
</feature>
<dbReference type="Proteomes" id="UP001165121">
    <property type="component" value="Unassembled WGS sequence"/>
</dbReference>
<dbReference type="EMBL" id="BSXT01000845">
    <property type="protein sequence ID" value="GMF35041.1"/>
    <property type="molecule type" value="Genomic_DNA"/>
</dbReference>
<protein>
    <submittedName>
        <fullName evidence="2">Unnamed protein product</fullName>
    </submittedName>
</protein>
<feature type="compositionally biased region" description="Low complexity" evidence="1">
    <location>
        <begin position="65"/>
        <end position="91"/>
    </location>
</feature>
<evidence type="ECO:0000256" key="1">
    <source>
        <dbReference type="SAM" id="MobiDB-lite"/>
    </source>
</evidence>
<gene>
    <name evidence="2" type="ORF">Pfra01_000917000</name>
</gene>
<dbReference type="AlphaFoldDB" id="A0A9W6XB58"/>
<comment type="caution">
    <text evidence="2">The sequence shown here is derived from an EMBL/GenBank/DDBJ whole genome shotgun (WGS) entry which is preliminary data.</text>
</comment>
<evidence type="ECO:0000313" key="2">
    <source>
        <dbReference type="EMBL" id="GMF35041.1"/>
    </source>
</evidence>
<sequence>MKGYAYATEKSLGQMWNELTKKGWPFRKSLGLSDDRRYLHPGGNLKGKEGVDYFLVTLRDAEAPQAAAAEPKSPAPTRAAGAKPFAAKKPASTLLDATGKRATKKPTTHSSTEKRPAAAARTEKTPRKRAAVDKSKSKPTSPTRPVTSECDTERRFDIYTPTCYCYGCNCSCCSGYDRSCTGYRRSLISGYGCYYFGCDRRPYSEGNE</sequence>
<proteinExistence type="predicted"/>
<evidence type="ECO:0000313" key="3">
    <source>
        <dbReference type="Proteomes" id="UP001165121"/>
    </source>
</evidence>
<accession>A0A9W6XB58</accession>